<keyword evidence="6" id="KW-0132">Cell division</keyword>
<evidence type="ECO:0000256" key="16">
    <source>
        <dbReference type="SAM" id="MobiDB-lite"/>
    </source>
</evidence>
<reference evidence="18" key="1">
    <citation type="submission" date="2021-12" db="EMBL/GenBank/DDBJ databases">
        <authorList>
            <person name="King R."/>
        </authorList>
    </citation>
    <scope>NUCLEOTIDE SEQUENCE</scope>
</reference>
<keyword evidence="7" id="KW-0479">Metal-binding</keyword>
<keyword evidence="5" id="KW-0217">Developmental protein</keyword>
<dbReference type="InterPro" id="IPR036236">
    <property type="entry name" value="Znf_C2H2_sf"/>
</dbReference>
<feature type="domain" description="ZNF380 coiled-coil" evidence="17">
    <location>
        <begin position="180"/>
        <end position="260"/>
    </location>
</feature>
<evidence type="ECO:0000256" key="4">
    <source>
        <dbReference type="ARBA" id="ARBA00022454"/>
    </source>
</evidence>
<keyword evidence="11 15" id="KW-0175">Coiled coil</keyword>
<organism evidence="18 19">
    <name type="scientific">Bemisia tabaci</name>
    <name type="common">Sweetpotato whitefly</name>
    <name type="synonym">Aleurodes tabaci</name>
    <dbReference type="NCBI Taxonomy" id="7038"/>
    <lineage>
        <taxon>Eukaryota</taxon>
        <taxon>Metazoa</taxon>
        <taxon>Ecdysozoa</taxon>
        <taxon>Arthropoda</taxon>
        <taxon>Hexapoda</taxon>
        <taxon>Insecta</taxon>
        <taxon>Pterygota</taxon>
        <taxon>Neoptera</taxon>
        <taxon>Paraneoptera</taxon>
        <taxon>Hemiptera</taxon>
        <taxon>Sternorrhyncha</taxon>
        <taxon>Aleyrodoidea</taxon>
        <taxon>Aleyrodidae</taxon>
        <taxon>Aleyrodinae</taxon>
        <taxon>Bemisia</taxon>
    </lineage>
</organism>
<keyword evidence="13" id="KW-0131">Cell cycle</keyword>
<evidence type="ECO:0000256" key="6">
    <source>
        <dbReference type="ARBA" id="ARBA00022618"/>
    </source>
</evidence>
<keyword evidence="4" id="KW-0158">Chromosome</keyword>
<evidence type="ECO:0000256" key="11">
    <source>
        <dbReference type="ARBA" id="ARBA00023054"/>
    </source>
</evidence>
<dbReference type="GO" id="GO:0005681">
    <property type="term" value="C:spliceosomal complex"/>
    <property type="evidence" value="ECO:0007669"/>
    <property type="project" value="InterPro"/>
</dbReference>
<evidence type="ECO:0000313" key="19">
    <source>
        <dbReference type="Proteomes" id="UP001152759"/>
    </source>
</evidence>
<evidence type="ECO:0000256" key="3">
    <source>
        <dbReference type="ARBA" id="ARBA00017358"/>
    </source>
</evidence>
<dbReference type="Proteomes" id="UP001152759">
    <property type="component" value="Chromosome 4"/>
</dbReference>
<dbReference type="EMBL" id="OU963865">
    <property type="protein sequence ID" value="CAH0388154.1"/>
    <property type="molecule type" value="Genomic_DNA"/>
</dbReference>
<evidence type="ECO:0000256" key="5">
    <source>
        <dbReference type="ARBA" id="ARBA00022473"/>
    </source>
</evidence>
<evidence type="ECO:0000256" key="1">
    <source>
        <dbReference type="ARBA" id="ARBA00004286"/>
    </source>
</evidence>
<feature type="coiled-coil region" evidence="15">
    <location>
        <begin position="200"/>
        <end position="227"/>
    </location>
</feature>
<dbReference type="InterPro" id="IPR059039">
    <property type="entry name" value="ZNF380_CC"/>
</dbReference>
<evidence type="ECO:0000256" key="14">
    <source>
        <dbReference type="ARBA" id="ARBA00030672"/>
    </source>
</evidence>
<dbReference type="GO" id="GO:0008270">
    <property type="term" value="F:zinc ion binding"/>
    <property type="evidence" value="ECO:0007669"/>
    <property type="project" value="UniProtKB-KW"/>
</dbReference>
<evidence type="ECO:0000256" key="7">
    <source>
        <dbReference type="ARBA" id="ARBA00022723"/>
    </source>
</evidence>
<evidence type="ECO:0000256" key="10">
    <source>
        <dbReference type="ARBA" id="ARBA00022833"/>
    </source>
</evidence>
<proteinExistence type="predicted"/>
<protein>
    <recommendedName>
        <fullName evidence="3">Zinc finger protein 830</fullName>
    </recommendedName>
    <alternativeName>
        <fullName evidence="14">Coiled-coil domain-containing protein 16</fullName>
    </alternativeName>
</protein>
<name>A0A9P0F4V0_BEMTA</name>
<sequence length="296" mass="33242">MSKRKISQEELRQLMKKVSTGTKRKIDSPLAKYSNDGTLTCILCNSVVRSENVWSVHINGKEHRGNIAKKKQQLAGIGSSTADTNRGLRLNSELVSNPLKRPLPGMPDHPPKKIKGILKNAPKPAASASLPTDFFDMNSSSSKVSVNNIPVTNGTPSANQDKMMDIDSDGVNDKGEPETLPEGFFDDPVADAKARNVEYKDPIEEELERFQREIQQEELLSTKIIEEDNEEATTQRQIEEIDEQSRIWSRMLELEIKKEKVAAHAKPKSSQNASDSSTDEEDFDEFLDWRSKKSFK</sequence>
<dbReference type="Gene3D" id="3.30.160.60">
    <property type="entry name" value="Classic Zinc Finger"/>
    <property type="match status" value="1"/>
</dbReference>
<evidence type="ECO:0000256" key="13">
    <source>
        <dbReference type="ARBA" id="ARBA00023306"/>
    </source>
</evidence>
<dbReference type="InterPro" id="IPR040050">
    <property type="entry name" value="ZNF830-like"/>
</dbReference>
<evidence type="ECO:0000259" key="17">
    <source>
        <dbReference type="Pfam" id="PF23406"/>
    </source>
</evidence>
<evidence type="ECO:0000256" key="2">
    <source>
        <dbReference type="ARBA" id="ARBA00004324"/>
    </source>
</evidence>
<dbReference type="PANTHER" id="PTHR13278:SF0">
    <property type="entry name" value="ZINC FINGER PROTEIN 830"/>
    <property type="match status" value="1"/>
</dbReference>
<dbReference type="GO" id="GO:0003676">
    <property type="term" value="F:nucleic acid binding"/>
    <property type="evidence" value="ECO:0007669"/>
    <property type="project" value="InterPro"/>
</dbReference>
<keyword evidence="12" id="KW-0539">Nucleus</keyword>
<dbReference type="GO" id="GO:0033260">
    <property type="term" value="P:nuclear DNA replication"/>
    <property type="evidence" value="ECO:0007669"/>
    <property type="project" value="TreeGrafter"/>
</dbReference>
<dbReference type="SUPFAM" id="SSF57667">
    <property type="entry name" value="beta-beta-alpha zinc fingers"/>
    <property type="match status" value="1"/>
</dbReference>
<comment type="subcellular location">
    <subcellularLocation>
        <location evidence="1">Chromosome</location>
    </subcellularLocation>
    <subcellularLocation>
        <location evidence="2">Nucleus speckle</location>
    </subcellularLocation>
</comment>
<evidence type="ECO:0000256" key="15">
    <source>
        <dbReference type="SAM" id="Coils"/>
    </source>
</evidence>
<dbReference type="Pfam" id="PF23406">
    <property type="entry name" value="ZNF380_CC"/>
    <property type="match status" value="1"/>
</dbReference>
<evidence type="ECO:0000313" key="18">
    <source>
        <dbReference type="EMBL" id="CAH0388154.1"/>
    </source>
</evidence>
<accession>A0A9P0F4V0</accession>
<keyword evidence="8" id="KW-0863">Zinc-finger</keyword>
<keyword evidence="19" id="KW-1185">Reference proteome</keyword>
<gene>
    <name evidence="18" type="ORF">BEMITA_LOCUS7090</name>
</gene>
<keyword evidence="10" id="KW-0862">Zinc</keyword>
<evidence type="ECO:0000256" key="12">
    <source>
        <dbReference type="ARBA" id="ARBA00023242"/>
    </source>
</evidence>
<dbReference type="PANTHER" id="PTHR13278">
    <property type="entry name" value="ZINC FINGER PROTEIN 830"/>
    <property type="match status" value="1"/>
</dbReference>
<feature type="region of interest" description="Disordered" evidence="16">
    <location>
        <begin position="260"/>
        <end position="283"/>
    </location>
</feature>
<evidence type="ECO:0000256" key="8">
    <source>
        <dbReference type="ARBA" id="ARBA00022771"/>
    </source>
</evidence>
<dbReference type="AlphaFoldDB" id="A0A9P0F4V0"/>
<keyword evidence="9" id="KW-0498">Mitosis</keyword>
<evidence type="ECO:0000256" key="9">
    <source>
        <dbReference type="ARBA" id="ARBA00022776"/>
    </source>
</evidence>
<dbReference type="GO" id="GO:0044773">
    <property type="term" value="P:mitotic DNA damage checkpoint signaling"/>
    <property type="evidence" value="ECO:0007669"/>
    <property type="project" value="TreeGrafter"/>
</dbReference>
<dbReference type="GO" id="GO:0033314">
    <property type="term" value="P:mitotic DNA replication checkpoint signaling"/>
    <property type="evidence" value="ECO:0007669"/>
    <property type="project" value="TreeGrafter"/>
</dbReference>